<dbReference type="PANTHER" id="PTHR43134">
    <property type="entry name" value="SIGNAL RECOGNITION PARTICLE RECEPTOR SUBUNIT ALPHA"/>
    <property type="match status" value="1"/>
</dbReference>
<comment type="similarity">
    <text evidence="2">Belongs to the GTP-binding SRP family.</text>
</comment>
<evidence type="ECO:0000256" key="12">
    <source>
        <dbReference type="ARBA" id="ARBA00025337"/>
    </source>
</evidence>
<dbReference type="PANTHER" id="PTHR43134:SF3">
    <property type="entry name" value="FLAGELLAR BIOSYNTHESIS PROTEIN FLHF"/>
    <property type="match status" value="1"/>
</dbReference>
<keyword evidence="5" id="KW-1003">Cell membrane</keyword>
<evidence type="ECO:0000256" key="8">
    <source>
        <dbReference type="ARBA" id="ARBA00022927"/>
    </source>
</evidence>
<evidence type="ECO:0000256" key="9">
    <source>
        <dbReference type="ARBA" id="ARBA00023134"/>
    </source>
</evidence>
<evidence type="ECO:0000256" key="5">
    <source>
        <dbReference type="ARBA" id="ARBA00022475"/>
    </source>
</evidence>
<evidence type="ECO:0000259" key="14">
    <source>
        <dbReference type="SMART" id="SM00382"/>
    </source>
</evidence>
<dbReference type="SUPFAM" id="SSF52540">
    <property type="entry name" value="P-loop containing nucleoside triphosphate hydrolases"/>
    <property type="match status" value="1"/>
</dbReference>
<protein>
    <recommendedName>
        <fullName evidence="3 13">Flagellar biosynthesis protein FlhF</fullName>
    </recommendedName>
</protein>
<dbReference type="GO" id="GO:0003924">
    <property type="term" value="F:GTPase activity"/>
    <property type="evidence" value="ECO:0007669"/>
    <property type="project" value="UniProtKB-UniRule"/>
</dbReference>
<evidence type="ECO:0000256" key="6">
    <source>
        <dbReference type="ARBA" id="ARBA00022741"/>
    </source>
</evidence>
<organism evidence="16 17">
    <name type="scientific">Virgibacillus necropolis</name>
    <dbReference type="NCBI Taxonomy" id="163877"/>
    <lineage>
        <taxon>Bacteria</taxon>
        <taxon>Bacillati</taxon>
        <taxon>Bacillota</taxon>
        <taxon>Bacilli</taxon>
        <taxon>Bacillales</taxon>
        <taxon>Bacillaceae</taxon>
        <taxon>Virgibacillus</taxon>
    </lineage>
</organism>
<dbReference type="InterPro" id="IPR047040">
    <property type="entry name" value="FlhF__GTPase_dom"/>
</dbReference>
<dbReference type="Gene3D" id="3.40.50.300">
    <property type="entry name" value="P-loop containing nucleotide triphosphate hydrolases"/>
    <property type="match status" value="1"/>
</dbReference>
<evidence type="ECO:0000313" key="17">
    <source>
        <dbReference type="Proteomes" id="UP000204391"/>
    </source>
</evidence>
<dbReference type="CDD" id="cd17873">
    <property type="entry name" value="FlhF"/>
    <property type="match status" value="1"/>
</dbReference>
<evidence type="ECO:0000256" key="7">
    <source>
        <dbReference type="ARBA" id="ARBA00022795"/>
    </source>
</evidence>
<dbReference type="GO" id="GO:0006614">
    <property type="term" value="P:SRP-dependent cotranslational protein targeting to membrane"/>
    <property type="evidence" value="ECO:0007669"/>
    <property type="project" value="UniProtKB-UniRule"/>
</dbReference>
<keyword evidence="16" id="KW-0282">Flagellum</keyword>
<name>A0A221MDN4_9BACI</name>
<proteinExistence type="inferred from homology"/>
<dbReference type="InterPro" id="IPR003593">
    <property type="entry name" value="AAA+_ATPase"/>
</dbReference>
<dbReference type="Pfam" id="PF00448">
    <property type="entry name" value="SRP54"/>
    <property type="match status" value="1"/>
</dbReference>
<feature type="domain" description="AAA+ ATPase" evidence="14">
    <location>
        <begin position="177"/>
        <end position="323"/>
    </location>
</feature>
<keyword evidence="11" id="KW-1006">Bacterial flagellum protein export</keyword>
<keyword evidence="7" id="KW-1005">Bacterial flagellum biogenesis</keyword>
<dbReference type="SMART" id="SM00382">
    <property type="entry name" value="AAA"/>
    <property type="match status" value="1"/>
</dbReference>
<dbReference type="InterPro" id="IPR020006">
    <property type="entry name" value="FlhF"/>
</dbReference>
<accession>A0A221MDN4</accession>
<evidence type="ECO:0000256" key="10">
    <source>
        <dbReference type="ARBA" id="ARBA00023136"/>
    </source>
</evidence>
<evidence type="ECO:0000313" key="16">
    <source>
        <dbReference type="EMBL" id="ASN05710.1"/>
    </source>
</evidence>
<evidence type="ECO:0000256" key="2">
    <source>
        <dbReference type="ARBA" id="ARBA00008531"/>
    </source>
</evidence>
<comment type="function">
    <text evidence="12">Necessary for flagellar biosynthesis. May be involved in translocation of the flagellum.</text>
</comment>
<keyword evidence="9" id="KW-0342">GTP-binding</keyword>
<comment type="subcellular location">
    <subcellularLocation>
        <location evidence="1">Cell membrane</location>
        <topology evidence="1">Peripheral membrane protein</topology>
        <orientation evidence="1">Cytoplasmic side</orientation>
    </subcellularLocation>
</comment>
<keyword evidence="10" id="KW-0472">Membrane</keyword>
<gene>
    <name evidence="16" type="primary">flhF</name>
    <name evidence="16" type="ORF">CFK40_12165</name>
</gene>
<keyword evidence="8" id="KW-0653">Protein transport</keyword>
<evidence type="ECO:0000256" key="13">
    <source>
        <dbReference type="NCBIfam" id="TIGR03499"/>
    </source>
</evidence>
<evidence type="ECO:0000256" key="4">
    <source>
        <dbReference type="ARBA" id="ARBA00022448"/>
    </source>
</evidence>
<evidence type="ECO:0000256" key="3">
    <source>
        <dbReference type="ARBA" id="ARBA00014919"/>
    </source>
</evidence>
<feature type="domain" description="SRP54-type proteins GTP-binding" evidence="15">
    <location>
        <begin position="178"/>
        <end position="369"/>
    </location>
</feature>
<sequence length="374" mass="42509">MKVKKYVAATMPEAMHQIRKELGADAVILNSKEVRNGSLFGLFKKRSIEVIAALDPQPTKPKPEVYQSLDKAPHKKVQSDQSINKNVLSEIKHLKKLLEVQNQQVKTNFTSQYNMVYQHLIDQEVSQSLASKIVRTVIDQHKNDSDSEPEQHVIFQDTMKEITSQLLTLSFEGITYNKRIIHFVGPTGVGKTTTIAKVAADSVLNNHKKVAFITADTYRIAAIEQLKTYAKILDVPLAVAYDNKDYKEAVEKFADYDLILVDTAGRNFRDPKYVHELEQSIDFNDEIETYLVLSLTAKPNDLQKISEQFQHIAIKEFIFTKIDETRQYGSMINLALQNQVGIAYMTNGQDVPDDIVKPSPVKISEYIVGEYRDE</sequence>
<dbReference type="GO" id="GO:0044781">
    <property type="term" value="P:bacterial-type flagellum organization"/>
    <property type="evidence" value="ECO:0007669"/>
    <property type="project" value="UniProtKB-UniRule"/>
</dbReference>
<dbReference type="RefSeq" id="WP_089532559.1">
    <property type="nucleotide sequence ID" value="NZ_CP022437.1"/>
</dbReference>
<dbReference type="SMART" id="SM00962">
    <property type="entry name" value="SRP54"/>
    <property type="match status" value="1"/>
</dbReference>
<keyword evidence="6" id="KW-0547">Nucleotide-binding</keyword>
<dbReference type="OrthoDB" id="9778554at2"/>
<dbReference type="GO" id="GO:0005525">
    <property type="term" value="F:GTP binding"/>
    <property type="evidence" value="ECO:0007669"/>
    <property type="project" value="UniProtKB-UniRule"/>
</dbReference>
<reference evidence="16 17" key="1">
    <citation type="journal article" date="2003" name="Int. J. Syst. Evol. Microbiol.">
        <title>Virgibacillus carmonensis sp. nov., Virgibacillus necropolis sp. nov. and Virgibacillus picturae sp. nov., three novel species isolated from deteriorated mural paintings, transfer of the species of the genus salibacillus to Virgibacillus, as Virgibacillus marismortui comb. nov. and Virgibacillus salexigens comb. nov., and emended description of the genus Virgibacillus.</title>
        <authorList>
            <person name="Heyrman J."/>
            <person name="Logan N.A."/>
            <person name="Busse H.J."/>
            <person name="Balcaen A."/>
            <person name="Lebbe L."/>
            <person name="Rodriguez-Diaz M."/>
            <person name="Swings J."/>
            <person name="De Vos P."/>
        </authorList>
    </citation>
    <scope>NUCLEOTIDE SEQUENCE [LARGE SCALE GENOMIC DNA]</scope>
    <source>
        <strain evidence="16 17">LMG 19488</strain>
    </source>
</reference>
<keyword evidence="16" id="KW-0969">Cilium</keyword>
<dbReference type="GO" id="GO:0015031">
    <property type="term" value="P:protein transport"/>
    <property type="evidence" value="ECO:0007669"/>
    <property type="project" value="UniProtKB-KW"/>
</dbReference>
<keyword evidence="17" id="KW-1185">Reference proteome</keyword>
<dbReference type="KEGG" id="vne:CFK40_12165"/>
<dbReference type="Gene3D" id="1.20.120.1380">
    <property type="entry name" value="Flagellar FlhF biosynthesis protein, N domain"/>
    <property type="match status" value="1"/>
</dbReference>
<keyword evidence="4" id="KW-0813">Transport</keyword>
<evidence type="ECO:0000256" key="11">
    <source>
        <dbReference type="ARBA" id="ARBA00023225"/>
    </source>
</evidence>
<keyword evidence="16" id="KW-0966">Cell projection</keyword>
<dbReference type="InterPro" id="IPR027417">
    <property type="entry name" value="P-loop_NTPase"/>
</dbReference>
<evidence type="ECO:0000256" key="1">
    <source>
        <dbReference type="ARBA" id="ARBA00004413"/>
    </source>
</evidence>
<dbReference type="AlphaFoldDB" id="A0A221MDN4"/>
<dbReference type="GO" id="GO:0005047">
    <property type="term" value="F:signal recognition particle binding"/>
    <property type="evidence" value="ECO:0007669"/>
    <property type="project" value="TreeGrafter"/>
</dbReference>
<dbReference type="GO" id="GO:0005886">
    <property type="term" value="C:plasma membrane"/>
    <property type="evidence" value="ECO:0007669"/>
    <property type="project" value="UniProtKB-SubCell"/>
</dbReference>
<dbReference type="FunFam" id="3.40.50.300:FF:000695">
    <property type="entry name" value="Flagellar biosynthesis regulator FlhF"/>
    <property type="match status" value="1"/>
</dbReference>
<dbReference type="Proteomes" id="UP000204391">
    <property type="component" value="Chromosome"/>
</dbReference>
<dbReference type="InterPro" id="IPR000897">
    <property type="entry name" value="SRP54_GTPase_dom"/>
</dbReference>
<dbReference type="NCBIfam" id="TIGR03499">
    <property type="entry name" value="FlhF"/>
    <property type="match status" value="1"/>
</dbReference>
<dbReference type="EMBL" id="CP022437">
    <property type="protein sequence ID" value="ASN05710.1"/>
    <property type="molecule type" value="Genomic_DNA"/>
</dbReference>
<evidence type="ECO:0000259" key="15">
    <source>
        <dbReference type="SMART" id="SM00962"/>
    </source>
</evidence>